<dbReference type="AlphaFoldDB" id="B0P8C3"/>
<protein>
    <submittedName>
        <fullName evidence="1">Uncharacterized protein</fullName>
    </submittedName>
</protein>
<dbReference type="Proteomes" id="UP000003803">
    <property type="component" value="Unassembled WGS sequence"/>
</dbReference>
<keyword evidence="2" id="KW-1185">Reference proteome</keyword>
<proteinExistence type="predicted"/>
<reference evidence="1" key="2">
    <citation type="submission" date="2013-09" db="EMBL/GenBank/DDBJ databases">
        <title>Draft genome sequence of Anaerotruncus colihominis(DSM 17241).</title>
        <authorList>
            <person name="Sudarsanam P."/>
            <person name="Ley R."/>
            <person name="Guruge J."/>
            <person name="Turnbaugh P.J."/>
            <person name="Mahowald M."/>
            <person name="Liep D."/>
            <person name="Gordon J."/>
        </authorList>
    </citation>
    <scope>NUCLEOTIDE SEQUENCE</scope>
    <source>
        <strain evidence="1">DSM 17241</strain>
    </source>
</reference>
<name>B0P8C3_9FIRM</name>
<evidence type="ECO:0000313" key="2">
    <source>
        <dbReference type="Proteomes" id="UP000003803"/>
    </source>
</evidence>
<dbReference type="HOGENOM" id="CLU_3148782_0_0_9"/>
<comment type="caution">
    <text evidence="1">The sequence shown here is derived from an EMBL/GenBank/DDBJ whole genome shotgun (WGS) entry which is preliminary data.</text>
</comment>
<organism evidence="1 2">
    <name type="scientific">Anaerotruncus colihominis DSM 17241</name>
    <dbReference type="NCBI Taxonomy" id="445972"/>
    <lineage>
        <taxon>Bacteria</taxon>
        <taxon>Bacillati</taxon>
        <taxon>Bacillota</taxon>
        <taxon>Clostridia</taxon>
        <taxon>Eubacteriales</taxon>
        <taxon>Oscillospiraceae</taxon>
        <taxon>Anaerotruncus</taxon>
    </lineage>
</organism>
<evidence type="ECO:0000313" key="1">
    <source>
        <dbReference type="EMBL" id="EDS12169.1"/>
    </source>
</evidence>
<dbReference type="EMBL" id="ABGD02000007">
    <property type="protein sequence ID" value="EDS12169.1"/>
    <property type="molecule type" value="Genomic_DNA"/>
</dbReference>
<reference evidence="1" key="1">
    <citation type="submission" date="2007-11" db="EMBL/GenBank/DDBJ databases">
        <authorList>
            <person name="Fulton L."/>
            <person name="Clifton S."/>
            <person name="Fulton B."/>
            <person name="Xu J."/>
            <person name="Minx P."/>
            <person name="Pepin K.H."/>
            <person name="Johnson M."/>
            <person name="Thiruvilangam P."/>
            <person name="Bhonagiri V."/>
            <person name="Nash W.E."/>
            <person name="Mardis E.R."/>
            <person name="Wilson R.K."/>
        </authorList>
    </citation>
    <scope>NUCLEOTIDE SEQUENCE [LARGE SCALE GENOMIC DNA]</scope>
    <source>
        <strain evidence="1">DSM 17241</strain>
    </source>
</reference>
<accession>B0P8C3</accession>
<sequence length="48" mass="5490">MEIMKISSILYKIRCKGILSNLQAVFIVSSYFRMLFTSVESLSVEKNA</sequence>
<gene>
    <name evidence="1" type="ORF">ANACOL_01012</name>
</gene>